<gene>
    <name evidence="4" type="ORF">IEQ34_014922</name>
</gene>
<organism evidence="4 5">
    <name type="scientific">Dendrobium chrysotoxum</name>
    <name type="common">Orchid</name>
    <dbReference type="NCBI Taxonomy" id="161865"/>
    <lineage>
        <taxon>Eukaryota</taxon>
        <taxon>Viridiplantae</taxon>
        <taxon>Streptophyta</taxon>
        <taxon>Embryophyta</taxon>
        <taxon>Tracheophyta</taxon>
        <taxon>Spermatophyta</taxon>
        <taxon>Magnoliopsida</taxon>
        <taxon>Liliopsida</taxon>
        <taxon>Asparagales</taxon>
        <taxon>Orchidaceae</taxon>
        <taxon>Epidendroideae</taxon>
        <taxon>Malaxideae</taxon>
        <taxon>Dendrobiinae</taxon>
        <taxon>Dendrobium</taxon>
    </lineage>
</organism>
<reference evidence="4 5" key="1">
    <citation type="journal article" date="2021" name="Hortic Res">
        <title>Chromosome-scale assembly of the Dendrobium chrysotoxum genome enhances the understanding of orchid evolution.</title>
        <authorList>
            <person name="Zhang Y."/>
            <person name="Zhang G.Q."/>
            <person name="Zhang D."/>
            <person name="Liu X.D."/>
            <person name="Xu X.Y."/>
            <person name="Sun W.H."/>
            <person name="Yu X."/>
            <person name="Zhu X."/>
            <person name="Wang Z.W."/>
            <person name="Zhao X."/>
            <person name="Zhong W.Y."/>
            <person name="Chen H."/>
            <person name="Yin W.L."/>
            <person name="Huang T."/>
            <person name="Niu S.C."/>
            <person name="Liu Z.J."/>
        </authorList>
    </citation>
    <scope>NUCLEOTIDE SEQUENCE [LARGE SCALE GENOMIC DNA]</scope>
    <source>
        <strain evidence="4">Lindl</strain>
    </source>
</reference>
<evidence type="ECO:0000313" key="4">
    <source>
        <dbReference type="EMBL" id="KAH0457015.1"/>
    </source>
</evidence>
<dbReference type="PANTHER" id="PTHR22761:SF10">
    <property type="entry name" value="GH13992P"/>
    <property type="match status" value="1"/>
</dbReference>
<dbReference type="GO" id="GO:0005771">
    <property type="term" value="C:multivesicular body"/>
    <property type="evidence" value="ECO:0007669"/>
    <property type="project" value="TreeGrafter"/>
</dbReference>
<accession>A0AAV7GL99</accession>
<dbReference type="PANTHER" id="PTHR22761">
    <property type="entry name" value="CHARGED MULTIVESICULAR BODY PROTEIN"/>
    <property type="match status" value="1"/>
</dbReference>
<evidence type="ECO:0000256" key="2">
    <source>
        <dbReference type="ARBA" id="ARBA00006190"/>
    </source>
</evidence>
<dbReference type="GO" id="GO:0000815">
    <property type="term" value="C:ESCRT III complex"/>
    <property type="evidence" value="ECO:0007669"/>
    <property type="project" value="TreeGrafter"/>
</dbReference>
<keyword evidence="3" id="KW-0967">Endosome</keyword>
<comment type="similarity">
    <text evidence="2">Belongs to the SNF7 family.</text>
</comment>
<comment type="caution">
    <text evidence="4">The sequence shown here is derived from an EMBL/GenBank/DDBJ whole genome shotgun (WGS) entry which is preliminary data.</text>
</comment>
<evidence type="ECO:0000313" key="5">
    <source>
        <dbReference type="Proteomes" id="UP000775213"/>
    </source>
</evidence>
<dbReference type="Pfam" id="PF03357">
    <property type="entry name" value="Snf7"/>
    <property type="match status" value="1"/>
</dbReference>
<sequence>MMFAKLFCRCSDDASVAMSPCKLQETSEKLEEKEFLLQGKVAVEIERAKEFAKAKNREAALRCLKRKKFYEEQIEHLWSFQMRIHDHEQKLLKKFPVIGGHPQQITSNGNLQTNTTRRTLRSAVKLCLLTRCLLEKVVLKILFERMKILFILVEQNVKWHKRREREEENLNEHYLNGSR</sequence>
<dbReference type="InterPro" id="IPR005024">
    <property type="entry name" value="Snf7_fam"/>
</dbReference>
<dbReference type="AlphaFoldDB" id="A0AAV7GL99"/>
<dbReference type="GO" id="GO:0009898">
    <property type="term" value="C:cytoplasmic side of plasma membrane"/>
    <property type="evidence" value="ECO:0007669"/>
    <property type="project" value="TreeGrafter"/>
</dbReference>
<protein>
    <submittedName>
        <fullName evidence="4">Uncharacterized protein</fullName>
    </submittedName>
</protein>
<evidence type="ECO:0000256" key="3">
    <source>
        <dbReference type="ARBA" id="ARBA00022753"/>
    </source>
</evidence>
<dbReference type="GO" id="GO:0006900">
    <property type="term" value="P:vesicle budding from membrane"/>
    <property type="evidence" value="ECO:0007669"/>
    <property type="project" value="TreeGrafter"/>
</dbReference>
<proteinExistence type="inferred from homology"/>
<dbReference type="GO" id="GO:0032511">
    <property type="term" value="P:late endosome to vacuole transport via multivesicular body sorting pathway"/>
    <property type="evidence" value="ECO:0007669"/>
    <property type="project" value="TreeGrafter"/>
</dbReference>
<evidence type="ECO:0000256" key="1">
    <source>
        <dbReference type="ARBA" id="ARBA00004177"/>
    </source>
</evidence>
<comment type="subcellular location">
    <subcellularLocation>
        <location evidence="1">Endosome</location>
    </subcellularLocation>
</comment>
<keyword evidence="5" id="KW-1185">Reference proteome</keyword>
<dbReference type="EMBL" id="JAGFBR010000013">
    <property type="protein sequence ID" value="KAH0457015.1"/>
    <property type="molecule type" value="Genomic_DNA"/>
</dbReference>
<dbReference type="Proteomes" id="UP000775213">
    <property type="component" value="Unassembled WGS sequence"/>
</dbReference>
<dbReference type="Gene3D" id="1.10.287.1060">
    <property type="entry name" value="ESAT-6-like"/>
    <property type="match status" value="1"/>
</dbReference>
<name>A0AAV7GL99_DENCH</name>